<dbReference type="PANTHER" id="PTHR33116:SF86">
    <property type="entry name" value="REVERSE TRANSCRIPTASE DOMAIN-CONTAINING PROTEIN"/>
    <property type="match status" value="1"/>
</dbReference>
<name>A0AAD4VE32_PRUDU</name>
<proteinExistence type="predicted"/>
<reference evidence="1 2" key="1">
    <citation type="journal article" date="2022" name="G3 (Bethesda)">
        <title>Whole-genome sequence and methylome profiling of the almond [Prunus dulcis (Mill.) D.A. Webb] cultivar 'Nonpareil'.</title>
        <authorList>
            <person name="D'Amico-Willman K.M."/>
            <person name="Ouma W.Z."/>
            <person name="Meulia T."/>
            <person name="Sideli G.M."/>
            <person name="Gradziel T.M."/>
            <person name="Fresnedo-Ramirez J."/>
        </authorList>
    </citation>
    <scope>NUCLEOTIDE SEQUENCE [LARGE SCALE GENOMIC DNA]</scope>
    <source>
        <strain evidence="1">Clone GOH B32 T37-40</strain>
    </source>
</reference>
<evidence type="ECO:0000313" key="1">
    <source>
        <dbReference type="EMBL" id="KAI5322624.1"/>
    </source>
</evidence>
<evidence type="ECO:0000313" key="2">
    <source>
        <dbReference type="Proteomes" id="UP001054821"/>
    </source>
</evidence>
<gene>
    <name evidence="1" type="ORF">L3X38_031696</name>
</gene>
<dbReference type="PANTHER" id="PTHR33116">
    <property type="entry name" value="REVERSE TRANSCRIPTASE ZINC-BINDING DOMAIN-CONTAINING PROTEIN-RELATED-RELATED"/>
    <property type="match status" value="1"/>
</dbReference>
<dbReference type="AlphaFoldDB" id="A0AAD4VE32"/>
<organism evidence="1 2">
    <name type="scientific">Prunus dulcis</name>
    <name type="common">Almond</name>
    <name type="synonym">Amygdalus dulcis</name>
    <dbReference type="NCBI Taxonomy" id="3755"/>
    <lineage>
        <taxon>Eukaryota</taxon>
        <taxon>Viridiplantae</taxon>
        <taxon>Streptophyta</taxon>
        <taxon>Embryophyta</taxon>
        <taxon>Tracheophyta</taxon>
        <taxon>Spermatophyta</taxon>
        <taxon>Magnoliopsida</taxon>
        <taxon>eudicotyledons</taxon>
        <taxon>Gunneridae</taxon>
        <taxon>Pentapetalae</taxon>
        <taxon>rosids</taxon>
        <taxon>fabids</taxon>
        <taxon>Rosales</taxon>
        <taxon>Rosaceae</taxon>
        <taxon>Amygdaloideae</taxon>
        <taxon>Amygdaleae</taxon>
        <taxon>Prunus</taxon>
    </lineage>
</organism>
<dbReference type="EMBL" id="JAJFAZ020000006">
    <property type="protein sequence ID" value="KAI5322624.1"/>
    <property type="molecule type" value="Genomic_DNA"/>
</dbReference>
<comment type="caution">
    <text evidence="1">The sequence shown here is derived from an EMBL/GenBank/DDBJ whole genome shotgun (WGS) entry which is preliminary data.</text>
</comment>
<protein>
    <submittedName>
        <fullName evidence="1">Uncharacterized protein</fullName>
    </submittedName>
</protein>
<keyword evidence="2" id="KW-1185">Reference proteome</keyword>
<dbReference type="Proteomes" id="UP001054821">
    <property type="component" value="Chromosome 6"/>
</dbReference>
<sequence length="137" mass="15530">MAGSEVLIKYVALAIPAYLMSCFKFPSSTCKAINGGLSRFWWGSHDDGRNKIYWKSREHLCLSKSDGGMGFRDIETFNLAVLAKQCWRLWSNPDAVWARVLLLGFLELGLKVPPCLFFSPDKERPLEGSVKCHPYQI</sequence>
<accession>A0AAD4VE32</accession>